<feature type="compositionally biased region" description="Low complexity" evidence="1">
    <location>
        <begin position="101"/>
        <end position="112"/>
    </location>
</feature>
<dbReference type="AlphaFoldDB" id="A0A5J5D6R1"/>
<dbReference type="Proteomes" id="UP000327493">
    <property type="component" value="Chromosome 8"/>
</dbReference>
<dbReference type="EMBL" id="VOFY01000008">
    <property type="protein sequence ID" value="KAA8590398.1"/>
    <property type="molecule type" value="Genomic_DNA"/>
</dbReference>
<comment type="caution">
    <text evidence="2">The sequence shown here is derived from an EMBL/GenBank/DDBJ whole genome shotgun (WGS) entry which is preliminary data.</text>
</comment>
<feature type="region of interest" description="Disordered" evidence="1">
    <location>
        <begin position="65"/>
        <end position="131"/>
    </location>
</feature>
<sequence>MELSGASLAFGSLDATPRRRREHELRTKSLRLAAAEARLFKEEPLTQDNQGGHTVIILIRPVKSRWSEESGGRDFIRGPRGPRGSSPVSAADEGISRSDDVSSGVKPSPGSGADKWTRQLHPITPQKDLGM</sequence>
<keyword evidence="3" id="KW-1185">Reference proteome</keyword>
<proteinExistence type="predicted"/>
<evidence type="ECO:0000313" key="3">
    <source>
        <dbReference type="Proteomes" id="UP000327493"/>
    </source>
</evidence>
<gene>
    <name evidence="2" type="ORF">FQN60_014332</name>
</gene>
<name>A0A5J5D6R1_9PERO</name>
<feature type="compositionally biased region" description="Basic and acidic residues" evidence="1">
    <location>
        <begin position="65"/>
        <end position="77"/>
    </location>
</feature>
<evidence type="ECO:0000256" key="1">
    <source>
        <dbReference type="SAM" id="MobiDB-lite"/>
    </source>
</evidence>
<organism evidence="2 3">
    <name type="scientific">Etheostoma spectabile</name>
    <name type="common">orangethroat darter</name>
    <dbReference type="NCBI Taxonomy" id="54343"/>
    <lineage>
        <taxon>Eukaryota</taxon>
        <taxon>Metazoa</taxon>
        <taxon>Chordata</taxon>
        <taxon>Craniata</taxon>
        <taxon>Vertebrata</taxon>
        <taxon>Euteleostomi</taxon>
        <taxon>Actinopterygii</taxon>
        <taxon>Neopterygii</taxon>
        <taxon>Teleostei</taxon>
        <taxon>Neoteleostei</taxon>
        <taxon>Acanthomorphata</taxon>
        <taxon>Eupercaria</taxon>
        <taxon>Perciformes</taxon>
        <taxon>Percoidei</taxon>
        <taxon>Percidae</taxon>
        <taxon>Etheostomatinae</taxon>
        <taxon>Etheostoma</taxon>
    </lineage>
</organism>
<protein>
    <submittedName>
        <fullName evidence="2">Uncharacterized protein</fullName>
    </submittedName>
</protein>
<evidence type="ECO:0000313" key="2">
    <source>
        <dbReference type="EMBL" id="KAA8590398.1"/>
    </source>
</evidence>
<feature type="region of interest" description="Disordered" evidence="1">
    <location>
        <begin position="1"/>
        <end position="27"/>
    </location>
</feature>
<accession>A0A5J5D6R1</accession>
<reference evidence="2 3" key="1">
    <citation type="submission" date="2019-08" db="EMBL/GenBank/DDBJ databases">
        <title>A chromosome-level genome assembly, high-density linkage maps, and genome scans reveal the genomic architecture of hybrid incompatibilities underlying speciation via character displacement in darters (Percidae: Etheostominae).</title>
        <authorList>
            <person name="Moran R.L."/>
            <person name="Catchen J.M."/>
            <person name="Fuller R.C."/>
        </authorList>
    </citation>
    <scope>NUCLEOTIDE SEQUENCE [LARGE SCALE GENOMIC DNA]</scope>
    <source>
        <strain evidence="2">EspeVRDwgs_2016</strain>
        <tissue evidence="2">Muscle</tissue>
    </source>
</reference>